<dbReference type="AlphaFoldDB" id="A0AA36FGH2"/>
<dbReference type="EMBL" id="OX597831">
    <property type="protein sequence ID" value="CAI9736249.1"/>
    <property type="molecule type" value="Genomic_DNA"/>
</dbReference>
<evidence type="ECO:0000256" key="1">
    <source>
        <dbReference type="SAM" id="MobiDB-lite"/>
    </source>
</evidence>
<accession>A0AA36FGH2</accession>
<proteinExistence type="predicted"/>
<gene>
    <name evidence="2" type="ORF">OCTVUL_1B008036</name>
</gene>
<feature type="region of interest" description="Disordered" evidence="1">
    <location>
        <begin position="103"/>
        <end position="136"/>
    </location>
</feature>
<organism evidence="2 3">
    <name type="scientific">Octopus vulgaris</name>
    <name type="common">Common octopus</name>
    <dbReference type="NCBI Taxonomy" id="6645"/>
    <lineage>
        <taxon>Eukaryota</taxon>
        <taxon>Metazoa</taxon>
        <taxon>Spiralia</taxon>
        <taxon>Lophotrochozoa</taxon>
        <taxon>Mollusca</taxon>
        <taxon>Cephalopoda</taxon>
        <taxon>Coleoidea</taxon>
        <taxon>Octopodiformes</taxon>
        <taxon>Octopoda</taxon>
        <taxon>Incirrata</taxon>
        <taxon>Octopodidae</taxon>
        <taxon>Octopus</taxon>
    </lineage>
</organism>
<sequence>MKLHSKLPSERLKRYIPSTAIIIVNNKNSAFKPYLGKSDKPGVHRVVHPPLTLVSATAFACVSLDKVLTNIYSDAQGDDTAEKNIVQEDGCIYRKYEKVNRVSTSEAAVDDEDSDYNDNSEEDNGNYYAGSGEDNCNTSVAEAVDVEEDRRDNNNS</sequence>
<evidence type="ECO:0000313" key="2">
    <source>
        <dbReference type="EMBL" id="CAI9736249.1"/>
    </source>
</evidence>
<dbReference type="Proteomes" id="UP001162480">
    <property type="component" value="Chromosome 18"/>
</dbReference>
<evidence type="ECO:0000313" key="3">
    <source>
        <dbReference type="Proteomes" id="UP001162480"/>
    </source>
</evidence>
<protein>
    <submittedName>
        <fullName evidence="2">Uncharacterized protein</fullName>
    </submittedName>
</protein>
<name>A0AA36FGH2_OCTVU</name>
<feature type="compositionally biased region" description="Acidic residues" evidence="1">
    <location>
        <begin position="108"/>
        <end position="124"/>
    </location>
</feature>
<keyword evidence="3" id="KW-1185">Reference proteome</keyword>
<reference evidence="2" key="1">
    <citation type="submission" date="2023-08" db="EMBL/GenBank/DDBJ databases">
        <authorList>
            <person name="Alioto T."/>
            <person name="Alioto T."/>
            <person name="Gomez Garrido J."/>
        </authorList>
    </citation>
    <scope>NUCLEOTIDE SEQUENCE</scope>
</reference>